<dbReference type="EMBL" id="CP036150">
    <property type="protein sequence ID" value="QEN06451.1"/>
    <property type="molecule type" value="Genomic_DNA"/>
</dbReference>
<dbReference type="PROSITE" id="PS50932">
    <property type="entry name" value="HTH_LACI_2"/>
    <property type="match status" value="1"/>
</dbReference>
<evidence type="ECO:0000313" key="5">
    <source>
        <dbReference type="EMBL" id="QEN06451.1"/>
    </source>
</evidence>
<dbReference type="SUPFAM" id="SSF53822">
    <property type="entry name" value="Periplasmic binding protein-like I"/>
    <property type="match status" value="1"/>
</dbReference>
<keyword evidence="3" id="KW-0804">Transcription</keyword>
<keyword evidence="2" id="KW-0238">DNA-binding</keyword>
<dbReference type="CDD" id="cd01392">
    <property type="entry name" value="HTH_LacI"/>
    <property type="match status" value="1"/>
</dbReference>
<gene>
    <name evidence="5" type="ORF">EXM22_00020</name>
    <name evidence="6" type="ORF">EXM22_18140</name>
</gene>
<feature type="domain" description="HTH lacI-type" evidence="4">
    <location>
        <begin position="10"/>
        <end position="64"/>
    </location>
</feature>
<dbReference type="Proteomes" id="UP000324209">
    <property type="component" value="Chromosome"/>
</dbReference>
<evidence type="ECO:0000313" key="6">
    <source>
        <dbReference type="EMBL" id="QEN09810.1"/>
    </source>
</evidence>
<keyword evidence="1" id="KW-0805">Transcription regulation</keyword>
<dbReference type="KEGG" id="ock:EXM22_00020"/>
<dbReference type="KEGG" id="ock:EXM22_18140"/>
<dbReference type="EMBL" id="CP036150">
    <property type="protein sequence ID" value="QEN09810.1"/>
    <property type="molecule type" value="Genomic_DNA"/>
</dbReference>
<dbReference type="Pfam" id="PF00356">
    <property type="entry name" value="LacI"/>
    <property type="match status" value="1"/>
</dbReference>
<accession>A0A5C1QS52</accession>
<evidence type="ECO:0000259" key="4">
    <source>
        <dbReference type="PROSITE" id="PS50932"/>
    </source>
</evidence>
<dbReference type="RefSeq" id="WP_149484534.1">
    <property type="nucleotide sequence ID" value="NZ_CP036150.1"/>
</dbReference>
<dbReference type="InterPro" id="IPR028082">
    <property type="entry name" value="Peripla_BP_I"/>
</dbReference>
<evidence type="ECO:0000256" key="3">
    <source>
        <dbReference type="ARBA" id="ARBA00023163"/>
    </source>
</evidence>
<evidence type="ECO:0000256" key="1">
    <source>
        <dbReference type="ARBA" id="ARBA00023015"/>
    </source>
</evidence>
<protein>
    <submittedName>
        <fullName evidence="6">LacI family transcriptional regulator</fullName>
    </submittedName>
</protein>
<name>A0A5C1QS52_9SPIO</name>
<dbReference type="PANTHER" id="PTHR30146">
    <property type="entry name" value="LACI-RELATED TRANSCRIPTIONAL REPRESSOR"/>
    <property type="match status" value="1"/>
</dbReference>
<dbReference type="CDD" id="cd06267">
    <property type="entry name" value="PBP1_LacI_sugar_binding-like"/>
    <property type="match status" value="1"/>
</dbReference>
<dbReference type="Gene3D" id="3.40.50.2300">
    <property type="match status" value="2"/>
</dbReference>
<dbReference type="InterPro" id="IPR046335">
    <property type="entry name" value="LacI/GalR-like_sensor"/>
</dbReference>
<dbReference type="PANTHER" id="PTHR30146:SF109">
    <property type="entry name" value="HTH-TYPE TRANSCRIPTIONAL REGULATOR GALS"/>
    <property type="match status" value="1"/>
</dbReference>
<dbReference type="AlphaFoldDB" id="A0A5C1QS52"/>
<dbReference type="GO" id="GO:0000976">
    <property type="term" value="F:transcription cis-regulatory region binding"/>
    <property type="evidence" value="ECO:0007669"/>
    <property type="project" value="TreeGrafter"/>
</dbReference>
<dbReference type="InterPro" id="IPR000843">
    <property type="entry name" value="HTH_LacI"/>
</dbReference>
<dbReference type="Gene3D" id="1.10.260.40">
    <property type="entry name" value="lambda repressor-like DNA-binding domains"/>
    <property type="match status" value="1"/>
</dbReference>
<sequence length="346" mass="38898">MGIATGNRKVSLKEIAKVEHVSIATVSMALSGKSGVSREVADRIKKTADQMGYVPPKREKRVEKRLGSIAILQPIDEFSMHSWSIFTRIIKQIEQNLISNDFFPVIIPINNIIRTEDTLRKLIEMNVHAVVSIHHIDESLFHDLTIRGISVIIINNSSLEDSYTSVLVDDFQGAYNSALELVHNGHKRILYVDYPRSDLPNITLDRRMGVQKASLEFASSGFEFSLIELPNYDIASIKQELTIIQEKNITALLSHDDYIAASIYMVLNQMGYSIPEDVSMISTGGGVLDYSIASTPQLSAYELDVDLIGQIAGEEILRLISSEEKDIRVLRTKQLFRDRSSIKKYI</sequence>
<proteinExistence type="predicted"/>
<reference evidence="6 7" key="1">
    <citation type="submission" date="2019-02" db="EMBL/GenBank/DDBJ databases">
        <title>Complete Genome Sequence and Methylome Analysis of free living Spirochaetas.</title>
        <authorList>
            <person name="Fomenkov A."/>
            <person name="Dubinina G."/>
            <person name="Leshcheva N."/>
            <person name="Mikheeva N."/>
            <person name="Grabovich M."/>
            <person name="Vincze T."/>
            <person name="Roberts R.J."/>
        </authorList>
    </citation>
    <scope>NUCLEOTIDE SEQUENCE [LARGE SCALE GENOMIC DNA]</scope>
    <source>
        <strain evidence="6 7">K2</strain>
    </source>
</reference>
<dbReference type="GO" id="GO:0003700">
    <property type="term" value="F:DNA-binding transcription factor activity"/>
    <property type="evidence" value="ECO:0007669"/>
    <property type="project" value="TreeGrafter"/>
</dbReference>
<evidence type="ECO:0000313" key="7">
    <source>
        <dbReference type="Proteomes" id="UP000324209"/>
    </source>
</evidence>
<dbReference type="SMART" id="SM00354">
    <property type="entry name" value="HTH_LACI"/>
    <property type="match status" value="1"/>
</dbReference>
<organism evidence="6 7">
    <name type="scientific">Oceanispirochaeta crateris</name>
    <dbReference type="NCBI Taxonomy" id="2518645"/>
    <lineage>
        <taxon>Bacteria</taxon>
        <taxon>Pseudomonadati</taxon>
        <taxon>Spirochaetota</taxon>
        <taxon>Spirochaetia</taxon>
        <taxon>Spirochaetales</taxon>
        <taxon>Spirochaetaceae</taxon>
        <taxon>Oceanispirochaeta</taxon>
    </lineage>
</organism>
<dbReference type="InterPro" id="IPR010982">
    <property type="entry name" value="Lambda_DNA-bd_dom_sf"/>
</dbReference>
<dbReference type="OrthoDB" id="308642at2"/>
<dbReference type="Pfam" id="PF13377">
    <property type="entry name" value="Peripla_BP_3"/>
    <property type="match status" value="1"/>
</dbReference>
<evidence type="ECO:0000256" key="2">
    <source>
        <dbReference type="ARBA" id="ARBA00023125"/>
    </source>
</evidence>
<dbReference type="SUPFAM" id="SSF47413">
    <property type="entry name" value="lambda repressor-like DNA-binding domains"/>
    <property type="match status" value="1"/>
</dbReference>
<keyword evidence="7" id="KW-1185">Reference proteome</keyword>